<reference evidence="1" key="2">
    <citation type="submission" date="2020-09" db="EMBL/GenBank/DDBJ databases">
        <authorList>
            <person name="Sun Q."/>
            <person name="Zhou Y."/>
        </authorList>
    </citation>
    <scope>NUCLEOTIDE SEQUENCE</scope>
    <source>
        <strain evidence="1">CGMCC 1.15152</strain>
    </source>
</reference>
<keyword evidence="2" id="KW-1185">Reference proteome</keyword>
<evidence type="ECO:0000313" key="1">
    <source>
        <dbReference type="EMBL" id="GGD33347.1"/>
    </source>
</evidence>
<comment type="caution">
    <text evidence="1">The sequence shown here is derived from an EMBL/GenBank/DDBJ whole genome shotgun (WGS) entry which is preliminary data.</text>
</comment>
<gene>
    <name evidence="1" type="ORF">GCM10010915_12170</name>
</gene>
<dbReference type="RefSeq" id="WP_188711386.1">
    <property type="nucleotide sequence ID" value="NZ_BMHO01000001.1"/>
</dbReference>
<sequence length="99" mass="10343">MSTNDSTFLVAEERDGKPVMNGRRQVVDGLDTALDAAAATDGQAYALEPVEANVVPPKPAVTHVANVLGSNAANSAYYAAVADQHGTAFPDAWPEDDDE</sequence>
<reference evidence="1" key="1">
    <citation type="journal article" date="2014" name="Int. J. Syst. Evol. Microbiol.">
        <title>Complete genome sequence of Corynebacterium casei LMG S-19264T (=DSM 44701T), isolated from a smear-ripened cheese.</title>
        <authorList>
            <consortium name="US DOE Joint Genome Institute (JGI-PGF)"/>
            <person name="Walter F."/>
            <person name="Albersmeier A."/>
            <person name="Kalinowski J."/>
            <person name="Ruckert C."/>
        </authorList>
    </citation>
    <scope>NUCLEOTIDE SEQUENCE</scope>
    <source>
        <strain evidence="1">CGMCC 1.15152</strain>
    </source>
</reference>
<name>A0A916Y8B4_9MICO</name>
<dbReference type="EMBL" id="BMHO01000001">
    <property type="protein sequence ID" value="GGD33347.1"/>
    <property type="molecule type" value="Genomic_DNA"/>
</dbReference>
<protein>
    <submittedName>
        <fullName evidence="1">Uncharacterized protein</fullName>
    </submittedName>
</protein>
<dbReference type="Proteomes" id="UP000633205">
    <property type="component" value="Unassembled WGS sequence"/>
</dbReference>
<dbReference type="AlphaFoldDB" id="A0A916Y8B4"/>
<organism evidence="1 2">
    <name type="scientific">Microbacterium faecale</name>
    <dbReference type="NCBI Taxonomy" id="1804630"/>
    <lineage>
        <taxon>Bacteria</taxon>
        <taxon>Bacillati</taxon>
        <taxon>Actinomycetota</taxon>
        <taxon>Actinomycetes</taxon>
        <taxon>Micrococcales</taxon>
        <taxon>Microbacteriaceae</taxon>
        <taxon>Microbacterium</taxon>
    </lineage>
</organism>
<evidence type="ECO:0000313" key="2">
    <source>
        <dbReference type="Proteomes" id="UP000633205"/>
    </source>
</evidence>
<accession>A0A916Y8B4</accession>
<proteinExistence type="predicted"/>